<comment type="caution">
    <text evidence="10">The sequence shown here is derived from an EMBL/GenBank/DDBJ whole genome shotgun (WGS) entry which is preliminary data.</text>
</comment>
<evidence type="ECO:0000313" key="11">
    <source>
        <dbReference type="Proteomes" id="UP000887458"/>
    </source>
</evidence>
<dbReference type="PANTHER" id="PTHR13383">
    <property type="entry name" value="RIBONUCLEASE H2 SUBUNIT B"/>
    <property type="match status" value="1"/>
</dbReference>
<reference evidence="10 11" key="2">
    <citation type="journal article" date="2022" name="Mol. Biol. Evol.">
        <title>Comparative Genomics Reveals Insights into the Divergent Evolution of Astigmatic Mites and Household Pest Adaptations.</title>
        <authorList>
            <person name="Xiong Q."/>
            <person name="Wan A.T."/>
            <person name="Liu X."/>
            <person name="Fung C.S."/>
            <person name="Xiao X."/>
            <person name="Malainual N."/>
            <person name="Hou J."/>
            <person name="Wang L."/>
            <person name="Wang M."/>
            <person name="Yang K.Y."/>
            <person name="Cui Y."/>
            <person name="Leung E.L."/>
            <person name="Nong W."/>
            <person name="Shin S.K."/>
            <person name="Au S.W."/>
            <person name="Jeong K.Y."/>
            <person name="Chew F.T."/>
            <person name="Hui J.H."/>
            <person name="Leung T.F."/>
            <person name="Tungtrongchitr A."/>
            <person name="Zhong N."/>
            <person name="Liu Z."/>
            <person name="Tsui S.K."/>
        </authorList>
    </citation>
    <scope>NUCLEOTIDE SEQUENCE [LARGE SCALE GENOMIC DNA]</scope>
    <source>
        <strain evidence="10">Derp</strain>
    </source>
</reference>
<name>A0ABQ8J2S5_DERPT</name>
<evidence type="ECO:0000256" key="4">
    <source>
        <dbReference type="ARBA" id="ARBA00019062"/>
    </source>
</evidence>
<reference evidence="10 11" key="1">
    <citation type="journal article" date="2018" name="J. Allergy Clin. Immunol.">
        <title>High-quality assembly of Dermatophagoides pteronyssinus genome and transcriptome reveals a wide range of novel allergens.</title>
        <authorList>
            <person name="Liu X.Y."/>
            <person name="Yang K.Y."/>
            <person name="Wang M.Q."/>
            <person name="Kwok J.S."/>
            <person name="Zeng X."/>
            <person name="Yang Z."/>
            <person name="Xiao X.J."/>
            <person name="Lau C.P."/>
            <person name="Li Y."/>
            <person name="Huang Z.M."/>
            <person name="Ba J.G."/>
            <person name="Yim A.K."/>
            <person name="Ouyang C.Y."/>
            <person name="Ngai S.M."/>
            <person name="Chan T.F."/>
            <person name="Leung E.L."/>
            <person name="Liu L."/>
            <person name="Liu Z.G."/>
            <person name="Tsui S.K."/>
        </authorList>
    </citation>
    <scope>NUCLEOTIDE SEQUENCE [LARGE SCALE GENOMIC DNA]</scope>
    <source>
        <strain evidence="10">Derp</strain>
    </source>
</reference>
<evidence type="ECO:0000256" key="6">
    <source>
        <dbReference type="ARBA" id="ARBA00024778"/>
    </source>
</evidence>
<sequence length="201" mass="23559">MSKIFILPNSSTNEFNRVRLKHPKNRLDCDYFYRDDEKKIYELNMRKNSFHSWFWNDRLIQDGNVYILTPIDPLFLMIPIIESKAKQPNNYCSLIDIIADNNNDNNFDSFTIDLLNKIFNEKLLKCIADVKAFESELFIRFNREKTLKWLCLKFEQIKKSLSGNGFHSNHNGGFTINNYKATSIPSTTTSTNNGGDQDYCK</sequence>
<proteinExistence type="inferred from homology"/>
<comment type="subunit">
    <text evidence="3">The RNase H2 complex is a heterotrimer composed of the catalytic subunit RNASEH2A and the non-catalytic subunits RNASEH2B and RNASEH2C.</text>
</comment>
<accession>A0ABQ8J2S5</accession>
<dbReference type="InterPro" id="IPR040456">
    <property type="entry name" value="RNase_H2_suB"/>
</dbReference>
<dbReference type="PANTHER" id="PTHR13383:SF11">
    <property type="entry name" value="RIBONUCLEASE H2 SUBUNIT B"/>
    <property type="match status" value="1"/>
</dbReference>
<evidence type="ECO:0000259" key="9">
    <source>
        <dbReference type="Pfam" id="PF17745"/>
    </source>
</evidence>
<evidence type="ECO:0000256" key="1">
    <source>
        <dbReference type="ARBA" id="ARBA00004123"/>
    </source>
</evidence>
<comment type="function">
    <text evidence="6">Non catalytic subunit of RNase H2, an endonuclease that specifically degrades the RNA of RNA:DNA hybrids. Participates in DNA replication, possibly by mediating the removal of lagging-strand Okazaki fragment RNA primers during DNA replication. Mediates the excision of single ribonucleotides from DNA:RNA duplexes.</text>
</comment>
<dbReference type="Proteomes" id="UP000887458">
    <property type="component" value="Unassembled WGS sequence"/>
</dbReference>
<keyword evidence="11" id="KW-1185">Reference proteome</keyword>
<gene>
    <name evidence="10" type="primary">RNASEH2B</name>
    <name evidence="10" type="ORF">DERP_011922</name>
</gene>
<evidence type="ECO:0000256" key="3">
    <source>
        <dbReference type="ARBA" id="ARBA00011277"/>
    </source>
</evidence>
<evidence type="ECO:0000259" key="8">
    <source>
        <dbReference type="Pfam" id="PF09468"/>
    </source>
</evidence>
<evidence type="ECO:0000256" key="5">
    <source>
        <dbReference type="ARBA" id="ARBA00023242"/>
    </source>
</evidence>
<dbReference type="Pfam" id="PF17745">
    <property type="entry name" value="Ydr279_N"/>
    <property type="match status" value="1"/>
</dbReference>
<feature type="domain" description="Ribonuclease H2 subunit B wHTH" evidence="8">
    <location>
        <begin position="75"/>
        <end position="160"/>
    </location>
</feature>
<feature type="domain" description="Rnh202 triple barrel" evidence="9">
    <location>
        <begin position="6"/>
        <end position="72"/>
    </location>
</feature>
<dbReference type="Pfam" id="PF09468">
    <property type="entry name" value="RNase_H2-Ydr279"/>
    <property type="match status" value="1"/>
</dbReference>
<comment type="similarity">
    <text evidence="2">Belongs to the RNase H2 subunit B family.</text>
</comment>
<dbReference type="InterPro" id="IPR019024">
    <property type="entry name" value="RNase_H2_suB_wHTH"/>
</dbReference>
<dbReference type="Gene3D" id="1.10.20.120">
    <property type="match status" value="1"/>
</dbReference>
<organism evidence="10 11">
    <name type="scientific">Dermatophagoides pteronyssinus</name>
    <name type="common">European house dust mite</name>
    <dbReference type="NCBI Taxonomy" id="6956"/>
    <lineage>
        <taxon>Eukaryota</taxon>
        <taxon>Metazoa</taxon>
        <taxon>Ecdysozoa</taxon>
        <taxon>Arthropoda</taxon>
        <taxon>Chelicerata</taxon>
        <taxon>Arachnida</taxon>
        <taxon>Acari</taxon>
        <taxon>Acariformes</taxon>
        <taxon>Sarcoptiformes</taxon>
        <taxon>Astigmata</taxon>
        <taxon>Psoroptidia</taxon>
        <taxon>Analgoidea</taxon>
        <taxon>Pyroglyphidae</taxon>
        <taxon>Dermatophagoidinae</taxon>
        <taxon>Dermatophagoides</taxon>
    </lineage>
</organism>
<comment type="subcellular location">
    <subcellularLocation>
        <location evidence="1">Nucleus</location>
    </subcellularLocation>
</comment>
<dbReference type="Gene3D" id="2.20.25.530">
    <property type="match status" value="1"/>
</dbReference>
<evidence type="ECO:0000256" key="2">
    <source>
        <dbReference type="ARBA" id="ARBA00009823"/>
    </source>
</evidence>
<evidence type="ECO:0000313" key="10">
    <source>
        <dbReference type="EMBL" id="KAH9416807.1"/>
    </source>
</evidence>
<dbReference type="InterPro" id="IPR041195">
    <property type="entry name" value="Rnh202_N"/>
</dbReference>
<protein>
    <recommendedName>
        <fullName evidence="4">Ribonuclease H2 subunit B</fullName>
    </recommendedName>
    <alternativeName>
        <fullName evidence="7">Ribonuclease HI subunit B</fullName>
    </alternativeName>
</protein>
<dbReference type="EMBL" id="NJHN03000086">
    <property type="protein sequence ID" value="KAH9416807.1"/>
    <property type="molecule type" value="Genomic_DNA"/>
</dbReference>
<evidence type="ECO:0000256" key="7">
    <source>
        <dbReference type="ARBA" id="ARBA00033464"/>
    </source>
</evidence>
<keyword evidence="5" id="KW-0539">Nucleus</keyword>